<keyword evidence="3" id="KW-1185">Reference proteome</keyword>
<evidence type="ECO:0000313" key="2">
    <source>
        <dbReference type="EMBL" id="KAJ7725399.1"/>
    </source>
</evidence>
<name>A0AAD7HR15_9AGAR</name>
<feature type="region of interest" description="Disordered" evidence="1">
    <location>
        <begin position="1"/>
        <end position="31"/>
    </location>
</feature>
<reference evidence="2" key="1">
    <citation type="submission" date="2023-03" db="EMBL/GenBank/DDBJ databases">
        <title>Massive genome expansion in bonnet fungi (Mycena s.s.) driven by repeated elements and novel gene families across ecological guilds.</title>
        <authorList>
            <consortium name="Lawrence Berkeley National Laboratory"/>
            <person name="Harder C.B."/>
            <person name="Miyauchi S."/>
            <person name="Viragh M."/>
            <person name="Kuo A."/>
            <person name="Thoen E."/>
            <person name="Andreopoulos B."/>
            <person name="Lu D."/>
            <person name="Skrede I."/>
            <person name="Drula E."/>
            <person name="Henrissat B."/>
            <person name="Morin E."/>
            <person name="Kohler A."/>
            <person name="Barry K."/>
            <person name="LaButti K."/>
            <person name="Morin E."/>
            <person name="Salamov A."/>
            <person name="Lipzen A."/>
            <person name="Mereny Z."/>
            <person name="Hegedus B."/>
            <person name="Baldrian P."/>
            <person name="Stursova M."/>
            <person name="Weitz H."/>
            <person name="Taylor A."/>
            <person name="Grigoriev I.V."/>
            <person name="Nagy L.G."/>
            <person name="Martin F."/>
            <person name="Kauserud H."/>
        </authorList>
    </citation>
    <scope>NUCLEOTIDE SEQUENCE</scope>
    <source>
        <strain evidence="2">CBHHK182m</strain>
    </source>
</reference>
<dbReference type="Proteomes" id="UP001215598">
    <property type="component" value="Unassembled WGS sequence"/>
</dbReference>
<dbReference type="AlphaFoldDB" id="A0AAD7HR15"/>
<feature type="region of interest" description="Disordered" evidence="1">
    <location>
        <begin position="267"/>
        <end position="312"/>
    </location>
</feature>
<sequence>MNAHCNHNAPLNPNSTPLYRAANASSNNHSHRRTANLAHLNTTPHSSTTTTAYDVYKSPPRQITPSIHAPCRNSYAQGMYVHATISIPIHDSLPAPDSSPCPTQARRAAAASRPRAQPQLPVTSSSHPPPRESTPTCRYSFPTGANDTGSLSVRARPIAPLPDIRRRRRGRRSASAQRRAATPRHNTFWKAQSSRERAANANSRTPAPARQHSRNPRSLSPLPLRPSPQTQPVRTTPARSHLARRRRLGRTPRAIGAAHLRAVAAPAVSLPPHPDPDRHAADSAFGSTQNANAPQIRDPSPRPSNSLNSPPVFSAVLASSPNRARYARDLVSYAAADSDERRTHPPAQRRPRARAELARTSSPAHPPRPRALQSEFCGRESFVAPTRALSRTGTFAQTAAARECGDGTAQDQSKTGTHGNEFCEKLEGNCKLWFNLKVD</sequence>
<accession>A0AAD7HR15</accession>
<feature type="compositionally biased region" description="Polar residues" evidence="1">
    <location>
        <begin position="133"/>
        <end position="151"/>
    </location>
</feature>
<feature type="compositionally biased region" description="Low complexity" evidence="1">
    <location>
        <begin position="102"/>
        <end position="119"/>
    </location>
</feature>
<feature type="compositionally biased region" description="Low complexity" evidence="1">
    <location>
        <begin position="173"/>
        <end position="184"/>
    </location>
</feature>
<evidence type="ECO:0000313" key="3">
    <source>
        <dbReference type="Proteomes" id="UP001215598"/>
    </source>
</evidence>
<organism evidence="2 3">
    <name type="scientific">Mycena metata</name>
    <dbReference type="NCBI Taxonomy" id="1033252"/>
    <lineage>
        <taxon>Eukaryota</taxon>
        <taxon>Fungi</taxon>
        <taxon>Dikarya</taxon>
        <taxon>Basidiomycota</taxon>
        <taxon>Agaricomycotina</taxon>
        <taxon>Agaricomycetes</taxon>
        <taxon>Agaricomycetidae</taxon>
        <taxon>Agaricales</taxon>
        <taxon>Marasmiineae</taxon>
        <taxon>Mycenaceae</taxon>
        <taxon>Mycena</taxon>
    </lineage>
</organism>
<protein>
    <submittedName>
        <fullName evidence="2">Uncharacterized protein</fullName>
    </submittedName>
</protein>
<evidence type="ECO:0000256" key="1">
    <source>
        <dbReference type="SAM" id="MobiDB-lite"/>
    </source>
</evidence>
<comment type="caution">
    <text evidence="2">The sequence shown here is derived from an EMBL/GenBank/DDBJ whole genome shotgun (WGS) entry which is preliminary data.</text>
</comment>
<feature type="region of interest" description="Disordered" evidence="1">
    <location>
        <begin position="336"/>
        <end position="371"/>
    </location>
</feature>
<feature type="compositionally biased region" description="Polar residues" evidence="1">
    <location>
        <begin position="9"/>
        <end position="28"/>
    </location>
</feature>
<proteinExistence type="predicted"/>
<gene>
    <name evidence="2" type="ORF">B0H16DRAFT_1698387</name>
</gene>
<dbReference type="EMBL" id="JARKIB010000195">
    <property type="protein sequence ID" value="KAJ7725399.1"/>
    <property type="molecule type" value="Genomic_DNA"/>
</dbReference>
<feature type="region of interest" description="Disordered" evidence="1">
    <location>
        <begin position="91"/>
        <end position="247"/>
    </location>
</feature>